<dbReference type="Pfam" id="PF13223">
    <property type="entry name" value="DUF4031"/>
    <property type="match status" value="1"/>
</dbReference>
<dbReference type="AlphaFoldDB" id="A0A0F9U9Z6"/>
<organism evidence="2">
    <name type="scientific">marine sediment metagenome</name>
    <dbReference type="NCBI Taxonomy" id="412755"/>
    <lineage>
        <taxon>unclassified sequences</taxon>
        <taxon>metagenomes</taxon>
        <taxon>ecological metagenomes</taxon>
    </lineage>
</organism>
<proteinExistence type="predicted"/>
<name>A0A0F9U9Z6_9ZZZZ</name>
<sequence length="83" mass="9516">MTIYVDNMRAPLGRMIMCHMIADTEDELHAMAGRIGVARRHYQKGHYDVSLGKKALAVQYGAIEVTQRELVLMLRDRKRKEAS</sequence>
<evidence type="ECO:0000259" key="1">
    <source>
        <dbReference type="Pfam" id="PF13223"/>
    </source>
</evidence>
<comment type="caution">
    <text evidence="2">The sequence shown here is derived from an EMBL/GenBank/DDBJ whole genome shotgun (WGS) entry which is preliminary data.</text>
</comment>
<feature type="domain" description="DUF4031" evidence="1">
    <location>
        <begin position="3"/>
        <end position="76"/>
    </location>
</feature>
<reference evidence="2" key="1">
    <citation type="journal article" date="2015" name="Nature">
        <title>Complex archaea that bridge the gap between prokaryotes and eukaryotes.</title>
        <authorList>
            <person name="Spang A."/>
            <person name="Saw J.H."/>
            <person name="Jorgensen S.L."/>
            <person name="Zaremba-Niedzwiedzka K."/>
            <person name="Martijn J."/>
            <person name="Lind A.E."/>
            <person name="van Eijk R."/>
            <person name="Schleper C."/>
            <person name="Guy L."/>
            <person name="Ettema T.J."/>
        </authorList>
    </citation>
    <scope>NUCLEOTIDE SEQUENCE</scope>
</reference>
<protein>
    <recommendedName>
        <fullName evidence="1">DUF4031 domain-containing protein</fullName>
    </recommendedName>
</protein>
<dbReference type="InterPro" id="IPR025109">
    <property type="entry name" value="DUF4031"/>
</dbReference>
<accession>A0A0F9U9Z6</accession>
<evidence type="ECO:0000313" key="2">
    <source>
        <dbReference type="EMBL" id="KKN90015.1"/>
    </source>
</evidence>
<dbReference type="EMBL" id="LAZR01000113">
    <property type="protein sequence ID" value="KKN90015.1"/>
    <property type="molecule type" value="Genomic_DNA"/>
</dbReference>
<gene>
    <name evidence="2" type="ORF">LCGC14_0231270</name>
</gene>